<proteinExistence type="predicted"/>
<reference evidence="1" key="1">
    <citation type="submission" date="2023-07" db="EMBL/GenBank/DDBJ databases">
        <title>Black Yeasts Isolated from many extreme environments.</title>
        <authorList>
            <person name="Coleine C."/>
            <person name="Stajich J.E."/>
            <person name="Selbmann L."/>
        </authorList>
    </citation>
    <scope>NUCLEOTIDE SEQUENCE</scope>
    <source>
        <strain evidence="1">CCFEE 5714</strain>
    </source>
</reference>
<dbReference type="EMBL" id="JAUTXU010000076">
    <property type="protein sequence ID" value="KAK3711483.1"/>
    <property type="molecule type" value="Genomic_DNA"/>
</dbReference>
<organism evidence="1 2">
    <name type="scientific">Vermiconidia calcicola</name>
    <dbReference type="NCBI Taxonomy" id="1690605"/>
    <lineage>
        <taxon>Eukaryota</taxon>
        <taxon>Fungi</taxon>
        <taxon>Dikarya</taxon>
        <taxon>Ascomycota</taxon>
        <taxon>Pezizomycotina</taxon>
        <taxon>Dothideomycetes</taxon>
        <taxon>Dothideomycetidae</taxon>
        <taxon>Mycosphaerellales</taxon>
        <taxon>Extremaceae</taxon>
        <taxon>Vermiconidia</taxon>
    </lineage>
</organism>
<keyword evidence="2" id="KW-1185">Reference proteome</keyword>
<sequence length="324" mass="36607">MNDIPVAREEVVDVGDLGRSSMSTIYEALVNYGGAAINRRECETRPEAGENVEDSDCSWTYEEECGTFYVDIRHQLNDFVLSPERATMTTGLLSRHQRRFVHANAQIMQLGHASLGAHGKNRRMVVFKKDTAMAEEPLTLHASSSSDRSEGKEQKDSTDVAVPCKRRRVQRATAGFPCRYERCEKAFDRASERTKHEQAHQPEYRNRHQCTQCIKGFRYPKDLRRHQKIHVSTFYDADTNVGAPATKSSKLTSESRVSSETSLTFSSNTVSNDVSPQLAALARTLYGGAVDGDLQLQFDEFLNFGFDENDSFEDDLLEMARTRK</sequence>
<gene>
    <name evidence="1" type="ORF">LTR37_009662</name>
</gene>
<evidence type="ECO:0000313" key="1">
    <source>
        <dbReference type="EMBL" id="KAK3711483.1"/>
    </source>
</evidence>
<name>A0ACC3N7P7_9PEZI</name>
<protein>
    <submittedName>
        <fullName evidence="1">Uncharacterized protein</fullName>
    </submittedName>
</protein>
<dbReference type="Proteomes" id="UP001281147">
    <property type="component" value="Unassembled WGS sequence"/>
</dbReference>
<accession>A0ACC3N7P7</accession>
<evidence type="ECO:0000313" key="2">
    <source>
        <dbReference type="Proteomes" id="UP001281147"/>
    </source>
</evidence>
<comment type="caution">
    <text evidence="1">The sequence shown here is derived from an EMBL/GenBank/DDBJ whole genome shotgun (WGS) entry which is preliminary data.</text>
</comment>